<organism evidence="1 2">
    <name type="scientific">Terriglobus roseus</name>
    <dbReference type="NCBI Taxonomy" id="392734"/>
    <lineage>
        <taxon>Bacteria</taxon>
        <taxon>Pseudomonadati</taxon>
        <taxon>Acidobacteriota</taxon>
        <taxon>Terriglobia</taxon>
        <taxon>Terriglobales</taxon>
        <taxon>Acidobacteriaceae</taxon>
        <taxon>Terriglobus</taxon>
    </lineage>
</organism>
<name>A0A1H4PLB8_9BACT</name>
<evidence type="ECO:0000313" key="1">
    <source>
        <dbReference type="EMBL" id="SEC08110.1"/>
    </source>
</evidence>
<dbReference type="AlphaFoldDB" id="A0A1H4PLB8"/>
<dbReference type="Proteomes" id="UP000182409">
    <property type="component" value="Unassembled WGS sequence"/>
</dbReference>
<dbReference type="EMBL" id="FNSD01000001">
    <property type="protein sequence ID" value="SEC08110.1"/>
    <property type="molecule type" value="Genomic_DNA"/>
</dbReference>
<proteinExistence type="predicted"/>
<gene>
    <name evidence="1" type="ORF">SAMN05443244_2598</name>
</gene>
<sequence>MDFNLRALCAARALDASDALRLDQVVGHRFEFRSGITMAVDIASCSAACLIEDNLPNILKSLTGWARVYRYSDGECVTWHILALSEADDGTPVVNRIDLDQPLPASRRSPSAAASIAGLRQMTLEEASDWLIALSERWTSLRGQKAILQQPKLLRPAQPRIVVTGSPTVGGFPIAQHVYAMGRVLGADIKFLNASSFRDTRQRIFDETNLHGGIVIVTGNPHLNAGLMPSDLVEGRVYECNTTGTDLVSEIRTAIELLVEEFENTASDSVAEDEVLMRLMLRPMISHSKIGQYNHCSREEVLLTVKARRQNLRRADELLTQNAEKFLSTQESDKFFLWKAHNEGPEFFLNPKVIATIYDFLGMTLATAHAV</sequence>
<dbReference type="RefSeq" id="WP_074654436.1">
    <property type="nucleotide sequence ID" value="NZ_FNSD01000001.1"/>
</dbReference>
<protein>
    <submittedName>
        <fullName evidence="1">Uncharacterized protein</fullName>
    </submittedName>
</protein>
<evidence type="ECO:0000313" key="2">
    <source>
        <dbReference type="Proteomes" id="UP000182409"/>
    </source>
</evidence>
<reference evidence="1 2" key="1">
    <citation type="submission" date="2016-10" db="EMBL/GenBank/DDBJ databases">
        <authorList>
            <person name="de Groot N.N."/>
        </authorList>
    </citation>
    <scope>NUCLEOTIDE SEQUENCE [LARGE SCALE GENOMIC DNA]</scope>
    <source>
        <strain evidence="1 2">AB35.6</strain>
    </source>
</reference>
<accession>A0A1H4PLB8</accession>